<dbReference type="GO" id="GO:0030170">
    <property type="term" value="F:pyridoxal phosphate binding"/>
    <property type="evidence" value="ECO:0007669"/>
    <property type="project" value="InterPro"/>
</dbReference>
<evidence type="ECO:0000256" key="1">
    <source>
        <dbReference type="ARBA" id="ARBA00001933"/>
    </source>
</evidence>
<evidence type="ECO:0000256" key="5">
    <source>
        <dbReference type="RuleBase" id="RU000382"/>
    </source>
</evidence>
<comment type="similarity">
    <text evidence="5">Belongs to the group II decarboxylase family.</text>
</comment>
<keyword evidence="8" id="KW-1185">Reference proteome</keyword>
<evidence type="ECO:0000313" key="7">
    <source>
        <dbReference type="EMBL" id="KAF5958865.1"/>
    </source>
</evidence>
<dbReference type="InterPro" id="IPR015424">
    <property type="entry name" value="PyrdxlP-dep_Trfase"/>
</dbReference>
<dbReference type="PANTHER" id="PTHR11999">
    <property type="entry name" value="GROUP II PYRIDOXAL-5-PHOSPHATE DECARBOXYLASE"/>
    <property type="match status" value="1"/>
</dbReference>
<dbReference type="GO" id="GO:0005737">
    <property type="term" value="C:cytoplasm"/>
    <property type="evidence" value="ECO:0007669"/>
    <property type="project" value="TreeGrafter"/>
</dbReference>
<sequence>MVDFLADYYQNIEKYPVRSQVEPSYLSKCLPGSASYDPDPIEKILYDVESHIIPSVTHWQSPNHFAFFPSSGSIAGFLGEMLSTGFNVVGFNWMSLPAATELESIVMDWLGKMLQLPNTSLFSGGGGGGVLRGTTCEAILCTLAAARDQSLDRIGRDWIRKLVVYGSNQTHFTVQKVARIAGINPDNFRGITTTKAAAFGLSPDSLESRIVFDVKAGLIPFYEATTVGKKTFGASFYTQESPKSESGWGNMQKEKLQEEVADRPPEQPTGHQSLPTGHHYWPMTTISGRSSLSMFLRWVYSIGLGPKGHLKFVERRSYGQNKP</sequence>
<dbReference type="GO" id="GO:0016831">
    <property type="term" value="F:carboxy-lyase activity"/>
    <property type="evidence" value="ECO:0007669"/>
    <property type="project" value="UniProtKB-KW"/>
</dbReference>
<dbReference type="GO" id="GO:0019752">
    <property type="term" value="P:carboxylic acid metabolic process"/>
    <property type="evidence" value="ECO:0007669"/>
    <property type="project" value="InterPro"/>
</dbReference>
<dbReference type="Pfam" id="PF00282">
    <property type="entry name" value="Pyridoxal_deC"/>
    <property type="match status" value="1"/>
</dbReference>
<gene>
    <name evidence="7" type="ORF">HYC85_006090</name>
</gene>
<dbReference type="InterPro" id="IPR010977">
    <property type="entry name" value="Aromatic_deC"/>
</dbReference>
<name>A0A7J7I280_CAMSI</name>
<keyword evidence="2" id="KW-0210">Decarboxylase</keyword>
<accession>A0A7J7I280</accession>
<comment type="cofactor">
    <cofactor evidence="1 5">
        <name>pyridoxal 5'-phosphate</name>
        <dbReference type="ChEBI" id="CHEBI:597326"/>
    </cofactor>
</comment>
<protein>
    <recommendedName>
        <fullName evidence="9">Tyrosine decarboxylase</fullName>
    </recommendedName>
</protein>
<dbReference type="Gene3D" id="1.20.1340.10">
    <property type="entry name" value="dopa decarboxylase, N-terminal domain"/>
    <property type="match status" value="1"/>
</dbReference>
<evidence type="ECO:0000313" key="8">
    <source>
        <dbReference type="Proteomes" id="UP000593564"/>
    </source>
</evidence>
<keyword evidence="3 5" id="KW-0663">Pyridoxal phosphate</keyword>
<evidence type="ECO:0000256" key="3">
    <source>
        <dbReference type="ARBA" id="ARBA00022898"/>
    </source>
</evidence>
<feature type="compositionally biased region" description="Basic and acidic residues" evidence="6">
    <location>
        <begin position="252"/>
        <end position="265"/>
    </location>
</feature>
<dbReference type="AlphaFoldDB" id="A0A7J7I280"/>
<evidence type="ECO:0000256" key="4">
    <source>
        <dbReference type="ARBA" id="ARBA00023239"/>
    </source>
</evidence>
<dbReference type="PRINTS" id="PR00800">
    <property type="entry name" value="YHDCRBOXLASE"/>
</dbReference>
<dbReference type="SUPFAM" id="SSF53383">
    <property type="entry name" value="PLP-dependent transferases"/>
    <property type="match status" value="1"/>
</dbReference>
<dbReference type="InterPro" id="IPR015421">
    <property type="entry name" value="PyrdxlP-dep_Trfase_major"/>
</dbReference>
<organism evidence="7 8">
    <name type="scientific">Camellia sinensis</name>
    <name type="common">Tea plant</name>
    <name type="synonym">Thea sinensis</name>
    <dbReference type="NCBI Taxonomy" id="4442"/>
    <lineage>
        <taxon>Eukaryota</taxon>
        <taxon>Viridiplantae</taxon>
        <taxon>Streptophyta</taxon>
        <taxon>Embryophyta</taxon>
        <taxon>Tracheophyta</taxon>
        <taxon>Spermatophyta</taxon>
        <taxon>Magnoliopsida</taxon>
        <taxon>eudicotyledons</taxon>
        <taxon>Gunneridae</taxon>
        <taxon>Pentapetalae</taxon>
        <taxon>asterids</taxon>
        <taxon>Ericales</taxon>
        <taxon>Theaceae</taxon>
        <taxon>Camellia</taxon>
    </lineage>
</organism>
<reference evidence="7 8" key="2">
    <citation type="submission" date="2020-07" db="EMBL/GenBank/DDBJ databases">
        <title>Genome assembly of wild tea tree DASZ reveals pedigree and selection history of tea varieties.</title>
        <authorList>
            <person name="Zhang W."/>
        </authorList>
    </citation>
    <scope>NUCLEOTIDE SEQUENCE [LARGE SCALE GENOMIC DNA]</scope>
    <source>
        <strain evidence="8">cv. G240</strain>
        <tissue evidence="7">Leaf</tissue>
    </source>
</reference>
<keyword evidence="4 5" id="KW-0456">Lyase</keyword>
<comment type="caution">
    <text evidence="7">The sequence shown here is derived from an EMBL/GenBank/DDBJ whole genome shotgun (WGS) entry which is preliminary data.</text>
</comment>
<proteinExistence type="inferred from homology"/>
<reference evidence="8" key="1">
    <citation type="journal article" date="2020" name="Nat. Commun.">
        <title>Genome assembly of wild tea tree DASZ reveals pedigree and selection history of tea varieties.</title>
        <authorList>
            <person name="Zhang W."/>
            <person name="Zhang Y."/>
            <person name="Qiu H."/>
            <person name="Guo Y."/>
            <person name="Wan H."/>
            <person name="Zhang X."/>
            <person name="Scossa F."/>
            <person name="Alseekh S."/>
            <person name="Zhang Q."/>
            <person name="Wang P."/>
            <person name="Xu L."/>
            <person name="Schmidt M.H."/>
            <person name="Jia X."/>
            <person name="Li D."/>
            <person name="Zhu A."/>
            <person name="Guo F."/>
            <person name="Chen W."/>
            <person name="Ni D."/>
            <person name="Usadel B."/>
            <person name="Fernie A.R."/>
            <person name="Wen W."/>
        </authorList>
    </citation>
    <scope>NUCLEOTIDE SEQUENCE [LARGE SCALE GENOMIC DNA]</scope>
    <source>
        <strain evidence="8">cv. G240</strain>
    </source>
</reference>
<feature type="region of interest" description="Disordered" evidence="6">
    <location>
        <begin position="239"/>
        <end position="279"/>
    </location>
</feature>
<evidence type="ECO:0000256" key="6">
    <source>
        <dbReference type="SAM" id="MobiDB-lite"/>
    </source>
</evidence>
<evidence type="ECO:0008006" key="9">
    <source>
        <dbReference type="Google" id="ProtNLM"/>
    </source>
</evidence>
<dbReference type="GO" id="GO:0006520">
    <property type="term" value="P:amino acid metabolic process"/>
    <property type="evidence" value="ECO:0007669"/>
    <property type="project" value="InterPro"/>
</dbReference>
<dbReference type="EMBL" id="JACBKZ010000002">
    <property type="protein sequence ID" value="KAF5958865.1"/>
    <property type="molecule type" value="Genomic_DNA"/>
</dbReference>
<dbReference type="Proteomes" id="UP000593564">
    <property type="component" value="Unassembled WGS sequence"/>
</dbReference>
<evidence type="ECO:0000256" key="2">
    <source>
        <dbReference type="ARBA" id="ARBA00022793"/>
    </source>
</evidence>
<dbReference type="Gene3D" id="3.40.640.10">
    <property type="entry name" value="Type I PLP-dependent aspartate aminotransferase-like (Major domain)"/>
    <property type="match status" value="1"/>
</dbReference>
<dbReference type="InterPro" id="IPR002129">
    <property type="entry name" value="PyrdxlP-dep_de-COase"/>
</dbReference>
<dbReference type="PANTHER" id="PTHR11999:SF96">
    <property type="entry name" value="TYROSINE DECARBOXYLASE"/>
    <property type="match status" value="1"/>
</dbReference>